<proteinExistence type="predicted"/>
<accession>A0A291I9I2</accession>
<organism evidence="2 3">
    <name type="scientific">Lactobacillus phage LpeD</name>
    <dbReference type="NCBI Taxonomy" id="2041210"/>
    <lineage>
        <taxon>Viruses</taxon>
        <taxon>Duplodnaviria</taxon>
        <taxon>Heunggongvirae</taxon>
        <taxon>Uroviricota</taxon>
        <taxon>Caudoviricetes</taxon>
        <taxon>Herelleviridae</taxon>
        <taxon>Elpedvirus</taxon>
        <taxon>Elpedvirus LpeD</taxon>
    </lineage>
</organism>
<dbReference type="InterPro" id="IPR049103">
    <property type="entry name" value="Gp67_C"/>
</dbReference>
<evidence type="ECO:0000313" key="3">
    <source>
        <dbReference type="Proteomes" id="UP000229296"/>
    </source>
</evidence>
<dbReference type="EMBL" id="MF787246">
    <property type="protein sequence ID" value="ATG86345.1"/>
    <property type="molecule type" value="Genomic_DNA"/>
</dbReference>
<protein>
    <recommendedName>
        <fullName evidence="1">Gp67 C-terminal domain-containing protein</fullName>
    </recommendedName>
</protein>
<name>A0A291I9I2_9CAUD</name>
<evidence type="ECO:0000313" key="2">
    <source>
        <dbReference type="EMBL" id="ATG86345.1"/>
    </source>
</evidence>
<dbReference type="Proteomes" id="UP000229296">
    <property type="component" value="Segment"/>
</dbReference>
<dbReference type="Pfam" id="PF20881">
    <property type="entry name" value="G1_gp67_C"/>
    <property type="match status" value="1"/>
</dbReference>
<evidence type="ECO:0000259" key="1">
    <source>
        <dbReference type="Pfam" id="PF20881"/>
    </source>
</evidence>
<gene>
    <name evidence="2" type="ORF">LpeD_42</name>
</gene>
<reference evidence="2 3" key="1">
    <citation type="submission" date="2017-08" db="EMBL/GenBank/DDBJ databases">
        <title>Isolation and Characterization of phages of Lactobacillus pentosus and plantarum.</title>
        <authorList>
            <person name="Qi R."/>
            <person name="Yu M."/>
            <person name="Qiao X."/>
            <person name="Li Y."/>
        </authorList>
    </citation>
    <scope>NUCLEOTIDE SEQUENCE [LARGE SCALE GENOMIC DNA]</scope>
</reference>
<keyword evidence="3" id="KW-1185">Reference proteome</keyword>
<sequence length="232" mass="27131">MSSDTNRLVLGPNECLENGIKTKIFVENGRAMLRISAETKNHLGKEYFAPVEDAYIFYPLYFYYDFHYEHPYKDLLLKLYSNAPEKLSQYIYENFPSGNVYLKKLYDFKNNKPINDDTNFIKRSNEAIEFNLKKLGLTTWRDFYNKQDVKENFAKISKELDTLENSLLNRAINNGDVDSKAINKNTEKSEEIILGQANDEELRLYIELGVAYRMTVFMSKVVKAKEDYLKGV</sequence>
<feature type="domain" description="Gp67 C-terminal" evidence="1">
    <location>
        <begin position="133"/>
        <end position="223"/>
    </location>
</feature>